<name>A0A849I8R1_9HYPH</name>
<evidence type="ECO:0000313" key="2">
    <source>
        <dbReference type="EMBL" id="NNM72799.1"/>
    </source>
</evidence>
<evidence type="ECO:0000313" key="3">
    <source>
        <dbReference type="Proteomes" id="UP000564885"/>
    </source>
</evidence>
<comment type="caution">
    <text evidence="2">The sequence shown here is derived from an EMBL/GenBank/DDBJ whole genome shotgun (WGS) entry which is preliminary data.</text>
</comment>
<proteinExistence type="predicted"/>
<accession>A0A849I8R1</accession>
<dbReference type="Proteomes" id="UP000564885">
    <property type="component" value="Unassembled WGS sequence"/>
</dbReference>
<dbReference type="AlphaFoldDB" id="A0A849I8R1"/>
<keyword evidence="1" id="KW-1133">Transmembrane helix</keyword>
<protein>
    <submittedName>
        <fullName evidence="2">DUF808 domain-containing protein</fullName>
    </submittedName>
</protein>
<dbReference type="PANTHER" id="PTHR30503:SF3">
    <property type="entry name" value="INNER MEMBRANE PROTEIN YEDI"/>
    <property type="match status" value="1"/>
</dbReference>
<feature type="transmembrane region" description="Helical" evidence="1">
    <location>
        <begin position="298"/>
        <end position="322"/>
    </location>
</feature>
<reference evidence="2 3" key="1">
    <citation type="submission" date="2020-04" db="EMBL/GenBank/DDBJ databases">
        <title>Enterovirga sp. isolate from soil.</title>
        <authorList>
            <person name="Chea S."/>
            <person name="Kim D.-U."/>
        </authorList>
    </citation>
    <scope>NUCLEOTIDE SEQUENCE [LARGE SCALE GENOMIC DNA]</scope>
    <source>
        <strain evidence="2 3">DB1703</strain>
    </source>
</reference>
<feature type="transmembrane region" description="Helical" evidence="1">
    <location>
        <begin position="225"/>
        <end position="248"/>
    </location>
</feature>
<sequence length="333" mass="33334">MSIGLIALLDDVAGLAKVAAASLDDVAGQAAKAGAKAAGVVIDDAAVTPRYVTGFAAEREVPIVGRIAIGSLRNKLLILLPAALALGALAPWAITPLLMLGGAYLCYEGAEKVLEAVLPHHAHAHEAQLAPVALNARTVEDQKVASAIKTDFILSAEIMAITLAAIPEGGLAMRAIIMAVVAVGITVAVYGGVALIVKADDAGIALAANRSRSALGSLSRAVGRALVLGMPVFLKLLGVVGTAAMIWVGGGILVHGLEEYGWPAIGHAIHHAAEVAGAALPAAAGAVAWLVTAAGSGIVGLVVGAALIPVASFMVAPAWRILSGALRPQRSPA</sequence>
<gene>
    <name evidence="2" type="ORF">HJG44_10465</name>
</gene>
<keyword evidence="1" id="KW-0812">Transmembrane</keyword>
<feature type="transmembrane region" description="Helical" evidence="1">
    <location>
        <begin position="76"/>
        <end position="94"/>
    </location>
</feature>
<feature type="transmembrane region" description="Helical" evidence="1">
    <location>
        <begin position="175"/>
        <end position="197"/>
    </location>
</feature>
<keyword evidence="3" id="KW-1185">Reference proteome</keyword>
<dbReference type="EMBL" id="JABEPP010000003">
    <property type="protein sequence ID" value="NNM72799.1"/>
    <property type="molecule type" value="Genomic_DNA"/>
</dbReference>
<dbReference type="PANTHER" id="PTHR30503">
    <property type="entry name" value="INNER MEMBRANE PROTEIN YEDI"/>
    <property type="match status" value="1"/>
</dbReference>
<dbReference type="Pfam" id="PF05661">
    <property type="entry name" value="DUF808"/>
    <property type="match status" value="1"/>
</dbReference>
<dbReference type="InterPro" id="IPR008526">
    <property type="entry name" value="YedI"/>
</dbReference>
<dbReference type="GO" id="GO:0005886">
    <property type="term" value="C:plasma membrane"/>
    <property type="evidence" value="ECO:0007669"/>
    <property type="project" value="TreeGrafter"/>
</dbReference>
<dbReference type="PIRSF" id="PIRSF016660">
    <property type="entry name" value="YedI"/>
    <property type="match status" value="1"/>
</dbReference>
<feature type="transmembrane region" description="Helical" evidence="1">
    <location>
        <begin position="268"/>
        <end position="291"/>
    </location>
</feature>
<keyword evidence="1" id="KW-0472">Membrane</keyword>
<evidence type="ECO:0000256" key="1">
    <source>
        <dbReference type="SAM" id="Phobius"/>
    </source>
</evidence>
<dbReference type="RefSeq" id="WP_171218328.1">
    <property type="nucleotide sequence ID" value="NZ_JABEPP010000003.1"/>
</dbReference>
<organism evidence="2 3">
    <name type="scientific">Enterovirga aerilata</name>
    <dbReference type="NCBI Taxonomy" id="2730920"/>
    <lineage>
        <taxon>Bacteria</taxon>
        <taxon>Pseudomonadati</taxon>
        <taxon>Pseudomonadota</taxon>
        <taxon>Alphaproteobacteria</taxon>
        <taxon>Hyphomicrobiales</taxon>
        <taxon>Methylobacteriaceae</taxon>
        <taxon>Enterovirga</taxon>
    </lineage>
</organism>